<dbReference type="AlphaFoldDB" id="A0A1G5CC69"/>
<dbReference type="Pfam" id="PF13649">
    <property type="entry name" value="Methyltransf_25"/>
    <property type="match status" value="1"/>
</dbReference>
<evidence type="ECO:0000256" key="2">
    <source>
        <dbReference type="ARBA" id="ARBA00022679"/>
    </source>
</evidence>
<gene>
    <name evidence="4" type="ORF">SAMN05720606_10230</name>
</gene>
<evidence type="ECO:0000259" key="3">
    <source>
        <dbReference type="Pfam" id="PF13649"/>
    </source>
</evidence>
<keyword evidence="5" id="KW-1185">Reference proteome</keyword>
<evidence type="ECO:0000313" key="4">
    <source>
        <dbReference type="EMBL" id="SCX99910.1"/>
    </source>
</evidence>
<evidence type="ECO:0000256" key="1">
    <source>
        <dbReference type="ARBA" id="ARBA00022603"/>
    </source>
</evidence>
<dbReference type="Proteomes" id="UP000198538">
    <property type="component" value="Unassembled WGS sequence"/>
</dbReference>
<feature type="domain" description="Methyltransferase" evidence="3">
    <location>
        <begin position="56"/>
        <end position="143"/>
    </location>
</feature>
<dbReference type="InterPro" id="IPR041698">
    <property type="entry name" value="Methyltransf_25"/>
</dbReference>
<organism evidence="4 5">
    <name type="scientific">Paenibacillus polysaccharolyticus</name>
    <dbReference type="NCBI Taxonomy" id="582692"/>
    <lineage>
        <taxon>Bacteria</taxon>
        <taxon>Bacillati</taxon>
        <taxon>Bacillota</taxon>
        <taxon>Bacilli</taxon>
        <taxon>Bacillales</taxon>
        <taxon>Paenibacillaceae</taxon>
        <taxon>Paenibacillus</taxon>
    </lineage>
</organism>
<dbReference type="PANTHER" id="PTHR43861">
    <property type="entry name" value="TRANS-ACONITATE 2-METHYLTRANSFERASE-RELATED"/>
    <property type="match status" value="1"/>
</dbReference>
<dbReference type="GO" id="GO:0032259">
    <property type="term" value="P:methylation"/>
    <property type="evidence" value="ECO:0007669"/>
    <property type="project" value="UniProtKB-KW"/>
</dbReference>
<dbReference type="CDD" id="cd02440">
    <property type="entry name" value="AdoMet_MTases"/>
    <property type="match status" value="1"/>
</dbReference>
<proteinExistence type="predicted"/>
<sequence length="269" mass="29985">MKPEENSFSTNTSMRGNQSAFSINESTQAIQALQAMLPMQSMPLLTMLHPSPGERILDLGCGNGILTAKIAATGAITTGIDFSKESIAQAMEKHPGLDFQIADAAHYRTKERYYAVFSHAAFHWMADAPAALKTVQLALKRGGRLVTEFAGSGNTAILLHAVRDELLTRGYTWKGRNPWYHPTVGEFSSLLEQHGFRVLFIQHNDTMRPLKQGVRQWLSSFASYLFHDIEAAEQEMIMGIVEKKVEPLLYHDGQWNLDIARLRVVAVKG</sequence>
<dbReference type="STRING" id="582692.SAMN05720606_10230"/>
<protein>
    <submittedName>
        <fullName evidence="4">Trans-aconitate methyltransferase</fullName>
    </submittedName>
</protein>
<dbReference type="PANTHER" id="PTHR43861:SF1">
    <property type="entry name" value="TRANS-ACONITATE 2-METHYLTRANSFERASE"/>
    <property type="match status" value="1"/>
</dbReference>
<dbReference type="RefSeq" id="WP_244159191.1">
    <property type="nucleotide sequence ID" value="NZ_FMVM01000002.1"/>
</dbReference>
<keyword evidence="2 4" id="KW-0808">Transferase</keyword>
<accession>A0A1G5CC69</accession>
<reference evidence="5" key="1">
    <citation type="submission" date="2016-10" db="EMBL/GenBank/DDBJ databases">
        <authorList>
            <person name="Varghese N."/>
            <person name="Submissions S."/>
        </authorList>
    </citation>
    <scope>NUCLEOTIDE SEQUENCE [LARGE SCALE GENOMIC DNA]</scope>
    <source>
        <strain evidence="5">BL9</strain>
    </source>
</reference>
<dbReference type="Gene3D" id="3.40.50.150">
    <property type="entry name" value="Vaccinia Virus protein VP39"/>
    <property type="match status" value="1"/>
</dbReference>
<dbReference type="EMBL" id="FMVM01000002">
    <property type="protein sequence ID" value="SCX99910.1"/>
    <property type="molecule type" value="Genomic_DNA"/>
</dbReference>
<evidence type="ECO:0000313" key="5">
    <source>
        <dbReference type="Proteomes" id="UP000198538"/>
    </source>
</evidence>
<dbReference type="InterPro" id="IPR029063">
    <property type="entry name" value="SAM-dependent_MTases_sf"/>
</dbReference>
<keyword evidence="1 4" id="KW-0489">Methyltransferase</keyword>
<dbReference type="SUPFAM" id="SSF53335">
    <property type="entry name" value="S-adenosyl-L-methionine-dependent methyltransferases"/>
    <property type="match status" value="1"/>
</dbReference>
<dbReference type="GO" id="GO:0008168">
    <property type="term" value="F:methyltransferase activity"/>
    <property type="evidence" value="ECO:0007669"/>
    <property type="project" value="UniProtKB-KW"/>
</dbReference>
<name>A0A1G5CC69_9BACL</name>